<evidence type="ECO:0000256" key="8">
    <source>
        <dbReference type="ARBA" id="ARBA00025046"/>
    </source>
</evidence>
<evidence type="ECO:0000256" key="6">
    <source>
        <dbReference type="ARBA" id="ARBA00012947"/>
    </source>
</evidence>
<evidence type="ECO:0000256" key="1">
    <source>
        <dbReference type="ARBA" id="ARBA00001342"/>
    </source>
</evidence>
<comment type="catalytic activity">
    <reaction evidence="1">
        <text>4-hydroxy-4-methyl-2-oxoglutarate = 2 pyruvate</text>
        <dbReference type="Rhea" id="RHEA:22748"/>
        <dbReference type="ChEBI" id="CHEBI:15361"/>
        <dbReference type="ChEBI" id="CHEBI:58276"/>
        <dbReference type="EC" id="4.1.3.17"/>
    </reaction>
</comment>
<evidence type="ECO:0000256" key="3">
    <source>
        <dbReference type="ARBA" id="ARBA00008621"/>
    </source>
</evidence>
<organism evidence="13 14">
    <name type="scientific">Candidatus Enterococcus moelleringii</name>
    <dbReference type="NCBI Taxonomy" id="2815325"/>
    <lineage>
        <taxon>Bacteria</taxon>
        <taxon>Bacillati</taxon>
        <taxon>Bacillota</taxon>
        <taxon>Bacilli</taxon>
        <taxon>Lactobacillales</taxon>
        <taxon>Enterococcaceae</taxon>
        <taxon>Enterococcus</taxon>
    </lineage>
</organism>
<gene>
    <name evidence="13" type="ORF">JZO70_15750</name>
</gene>
<dbReference type="SUPFAM" id="SSF89562">
    <property type="entry name" value="RraA-like"/>
    <property type="match status" value="1"/>
</dbReference>
<dbReference type="PANTHER" id="PTHR33254:SF4">
    <property type="entry name" value="4-HYDROXY-4-METHYL-2-OXOGLUTARATE ALDOLASE 3-RELATED"/>
    <property type="match status" value="1"/>
</dbReference>
<evidence type="ECO:0000256" key="12">
    <source>
        <dbReference type="ARBA" id="ARBA00047973"/>
    </source>
</evidence>
<proteinExistence type="inferred from homology"/>
<dbReference type="InterPro" id="IPR036704">
    <property type="entry name" value="RraA/RraA-like_sf"/>
</dbReference>
<keyword evidence="14" id="KW-1185">Reference proteome</keyword>
<evidence type="ECO:0000313" key="13">
    <source>
        <dbReference type="EMBL" id="MBO1307630.1"/>
    </source>
</evidence>
<evidence type="ECO:0000256" key="4">
    <source>
        <dbReference type="ARBA" id="ARBA00011233"/>
    </source>
</evidence>
<comment type="function">
    <text evidence="8">Catalyzes the aldol cleavage of 4-hydroxy-4-methyl-2-oxoglutarate (HMG) into 2 molecules of pyruvate. Also contains a secondary oxaloacetate (OAA) decarboxylase activity due to the common pyruvate enolate transition state formed following C-C bond cleavage in the retro-aldol and decarboxylation reactions.</text>
</comment>
<comment type="cofactor">
    <cofactor evidence="2">
        <name>a divalent metal cation</name>
        <dbReference type="ChEBI" id="CHEBI:60240"/>
    </cofactor>
</comment>
<dbReference type="EMBL" id="JAFREM010000025">
    <property type="protein sequence ID" value="MBO1307630.1"/>
    <property type="molecule type" value="Genomic_DNA"/>
</dbReference>
<evidence type="ECO:0000256" key="7">
    <source>
        <dbReference type="ARBA" id="ARBA00016549"/>
    </source>
</evidence>
<evidence type="ECO:0000256" key="9">
    <source>
        <dbReference type="ARBA" id="ARBA00029596"/>
    </source>
</evidence>
<dbReference type="InterPro" id="IPR005493">
    <property type="entry name" value="RraA/RraA-like"/>
</dbReference>
<dbReference type="CDD" id="cd16841">
    <property type="entry name" value="RraA_family"/>
    <property type="match status" value="1"/>
</dbReference>
<evidence type="ECO:0000256" key="11">
    <source>
        <dbReference type="ARBA" id="ARBA00032305"/>
    </source>
</evidence>
<protein>
    <recommendedName>
        <fullName evidence="7">Putative 4-hydroxy-4-methyl-2-oxoglutarate aldolase</fullName>
        <ecNumber evidence="6">4.1.1.112</ecNumber>
        <ecNumber evidence="5">4.1.3.17</ecNumber>
    </recommendedName>
    <alternativeName>
        <fullName evidence="11">Oxaloacetate decarboxylase</fullName>
    </alternativeName>
    <alternativeName>
        <fullName evidence="9">Regulator of ribonuclease activity homolog</fullName>
    </alternativeName>
    <alternativeName>
        <fullName evidence="10">RraA-like protein</fullName>
    </alternativeName>
</protein>
<dbReference type="Proteomes" id="UP000664601">
    <property type="component" value="Unassembled WGS sequence"/>
</dbReference>
<dbReference type="EC" id="4.1.3.17" evidence="5"/>
<dbReference type="RefSeq" id="WP_207674623.1">
    <property type="nucleotide sequence ID" value="NZ_JAFREM010000025.1"/>
</dbReference>
<evidence type="ECO:0000256" key="10">
    <source>
        <dbReference type="ARBA" id="ARBA00030169"/>
    </source>
</evidence>
<comment type="similarity">
    <text evidence="3">Belongs to the class II aldolase/RraA-like family.</text>
</comment>
<comment type="catalytic activity">
    <reaction evidence="12">
        <text>oxaloacetate + H(+) = pyruvate + CO2</text>
        <dbReference type="Rhea" id="RHEA:15641"/>
        <dbReference type="ChEBI" id="CHEBI:15361"/>
        <dbReference type="ChEBI" id="CHEBI:15378"/>
        <dbReference type="ChEBI" id="CHEBI:16452"/>
        <dbReference type="ChEBI" id="CHEBI:16526"/>
        <dbReference type="EC" id="4.1.1.112"/>
    </reaction>
</comment>
<dbReference type="Pfam" id="PF03737">
    <property type="entry name" value="RraA-like"/>
    <property type="match status" value="1"/>
</dbReference>
<evidence type="ECO:0000256" key="2">
    <source>
        <dbReference type="ARBA" id="ARBA00001968"/>
    </source>
</evidence>
<dbReference type="Gene3D" id="3.50.30.40">
    <property type="entry name" value="Ribonuclease E inhibitor RraA/RraA-like"/>
    <property type="match status" value="1"/>
</dbReference>
<accession>A0ABS3LDC5</accession>
<name>A0ABS3LDC5_9ENTE</name>
<reference evidence="13 14" key="1">
    <citation type="submission" date="2021-03" db="EMBL/GenBank/DDBJ databases">
        <title>Enterococcal diversity collection.</title>
        <authorList>
            <person name="Gilmore M.S."/>
            <person name="Schwartzman J."/>
            <person name="Van Tyne D."/>
            <person name="Martin M."/>
            <person name="Earl A.M."/>
            <person name="Manson A.L."/>
            <person name="Straub T."/>
            <person name="Salamzade R."/>
            <person name="Saavedra J."/>
            <person name="Lebreton F."/>
            <person name="Prichula J."/>
            <person name="Schaufler K."/>
            <person name="Gaca A."/>
            <person name="Sgardioli B."/>
            <person name="Wagenaar J."/>
            <person name="Strong T."/>
        </authorList>
    </citation>
    <scope>NUCLEOTIDE SEQUENCE [LARGE SCALE GENOMIC DNA]</scope>
    <source>
        <strain evidence="13 14">669A</strain>
    </source>
</reference>
<sequence length="227" mass="24511">MNKGKIGFRIGEDIRRPEDTSIFQKLLDFGTPALSDGLNKFNTLDSRIKAISQGVKLAGPAITVKLRPADNLMLHKAIDIAKEGDIIVVDTGGTENYSVMGGLMSSAAFKKKIGGFVIDGAIRDVEELMEKKYPIFVRGVTPAVGDKEGPGEINYPVSCGGVVVMPGDYVVADDNGVVIIPPDHIEEIVSGTEKKLKYEANRALEIEEGTITKPDIDEKLRKLGVLD</sequence>
<dbReference type="PANTHER" id="PTHR33254">
    <property type="entry name" value="4-HYDROXY-4-METHYL-2-OXOGLUTARATE ALDOLASE 3-RELATED"/>
    <property type="match status" value="1"/>
</dbReference>
<dbReference type="EC" id="4.1.1.112" evidence="6"/>
<evidence type="ECO:0000256" key="5">
    <source>
        <dbReference type="ARBA" id="ARBA00012213"/>
    </source>
</evidence>
<evidence type="ECO:0000313" key="14">
    <source>
        <dbReference type="Proteomes" id="UP000664601"/>
    </source>
</evidence>
<comment type="subunit">
    <text evidence="4">Homotrimer.</text>
</comment>
<comment type="caution">
    <text evidence="13">The sequence shown here is derived from an EMBL/GenBank/DDBJ whole genome shotgun (WGS) entry which is preliminary data.</text>
</comment>